<dbReference type="EMBL" id="MT631502">
    <property type="protein sequence ID" value="QNO52171.1"/>
    <property type="molecule type" value="Genomic_DNA"/>
</dbReference>
<sequence length="128" mass="14914">MLFEHLIYSTHFLSKETFMTQRDTHEHENNKVFSYQRTCAKKELVLLVKLFFLRKGLFEDALIANPAYPFLWPISSQRMGIGIFNYSPDFHGIANEEVLIIGIIAVVFCAILRIAYEGTDWIKRLISL</sequence>
<accession>A0A7G9YVY7</accession>
<keyword evidence="1" id="KW-0472">Membrane</keyword>
<name>A0A7G9YVY7_9EURY</name>
<organism evidence="2">
    <name type="scientific">Candidatus Methanophagaceae archaeon ANME-1 ERB6</name>
    <dbReference type="NCBI Taxonomy" id="2759912"/>
    <lineage>
        <taxon>Archaea</taxon>
        <taxon>Methanobacteriati</taxon>
        <taxon>Methanobacteriota</taxon>
        <taxon>Stenosarchaea group</taxon>
        <taxon>Methanomicrobia</taxon>
        <taxon>Candidatus Methanophagales</taxon>
        <taxon>Candidatus Methanophagaceae</taxon>
    </lineage>
</organism>
<feature type="transmembrane region" description="Helical" evidence="1">
    <location>
        <begin position="98"/>
        <end position="116"/>
    </location>
</feature>
<keyword evidence="1" id="KW-1133">Transmembrane helix</keyword>
<reference evidence="2" key="1">
    <citation type="submission" date="2020-06" db="EMBL/GenBank/DDBJ databases">
        <title>Unique genomic features of the anaerobic methanotrophic archaea.</title>
        <authorList>
            <person name="Chadwick G.L."/>
            <person name="Skennerton C.T."/>
            <person name="Laso-Perez R."/>
            <person name="Leu A.O."/>
            <person name="Speth D.R."/>
            <person name="Yu H."/>
            <person name="Morgan-Lang C."/>
            <person name="Hatzenpichler R."/>
            <person name="Goudeau D."/>
            <person name="Malmstrom R."/>
            <person name="Brazelton W.J."/>
            <person name="Woyke T."/>
            <person name="Hallam S.J."/>
            <person name="Tyson G.W."/>
            <person name="Wegener G."/>
            <person name="Boetius A."/>
            <person name="Orphan V."/>
        </authorList>
    </citation>
    <scope>NUCLEOTIDE SEQUENCE</scope>
</reference>
<gene>
    <name evidence="2" type="ORF">MDNCFBIC_00042</name>
</gene>
<protein>
    <submittedName>
        <fullName evidence="2">Uncharacterized protein</fullName>
    </submittedName>
</protein>
<keyword evidence="1" id="KW-0812">Transmembrane</keyword>
<dbReference type="AlphaFoldDB" id="A0A7G9YVY7"/>
<proteinExistence type="predicted"/>
<evidence type="ECO:0000256" key="1">
    <source>
        <dbReference type="SAM" id="Phobius"/>
    </source>
</evidence>
<evidence type="ECO:0000313" key="2">
    <source>
        <dbReference type="EMBL" id="QNO52171.1"/>
    </source>
</evidence>